<dbReference type="STRING" id="1612202.SAMN05421734_102283"/>
<comment type="similarity">
    <text evidence="1">Belongs to the site-specific recombinase resolvase family.</text>
</comment>
<keyword evidence="4" id="KW-1185">Reference proteome</keyword>
<dbReference type="InterPro" id="IPR050639">
    <property type="entry name" value="SSR_resolvase"/>
</dbReference>
<sequence length="221" mass="25429">MNVIIYCRVSTNKTTQETSLKRQREELQSLAQKQGFNVIRVIEEKRSGYEVDRPGILELLDRVMDDTVEGVLIQDETRLGRGQTKIALYHQLKKSGIAIYSLSTLGELQLSESDEMVLEIVSIVEEYQRKIHNIKIKRGMKKAVQNGYKPEKNLKNQDLAPGRDRKVFPIEEVIRLKENGLTFHDIAITLRGLGYEVSKATVHRRYQEHQKLGQDGHDSLE</sequence>
<evidence type="ECO:0000256" key="1">
    <source>
        <dbReference type="ARBA" id="ARBA00009913"/>
    </source>
</evidence>
<dbReference type="InterPro" id="IPR006119">
    <property type="entry name" value="Resolv_N"/>
</dbReference>
<organism evidence="3 4">
    <name type="scientific">Pelagirhabdus alkalitolerans</name>
    <dbReference type="NCBI Taxonomy" id="1612202"/>
    <lineage>
        <taxon>Bacteria</taxon>
        <taxon>Bacillati</taxon>
        <taxon>Bacillota</taxon>
        <taxon>Bacilli</taxon>
        <taxon>Bacillales</taxon>
        <taxon>Bacillaceae</taxon>
        <taxon>Pelagirhabdus</taxon>
    </lineage>
</organism>
<feature type="domain" description="Resolvase/invertase-type recombinase catalytic" evidence="2">
    <location>
        <begin position="2"/>
        <end position="147"/>
    </location>
</feature>
<dbReference type="PANTHER" id="PTHR30461:SF26">
    <property type="entry name" value="RESOLVASE HOMOLOG YNEB"/>
    <property type="match status" value="1"/>
</dbReference>
<reference evidence="4" key="1">
    <citation type="submission" date="2016-09" db="EMBL/GenBank/DDBJ databases">
        <authorList>
            <person name="Varghese N."/>
            <person name="Submissions S."/>
        </authorList>
    </citation>
    <scope>NUCLEOTIDE SEQUENCE [LARGE SCALE GENOMIC DNA]</scope>
    <source>
        <strain evidence="4">S5</strain>
    </source>
</reference>
<dbReference type="GO" id="GO:0003677">
    <property type="term" value="F:DNA binding"/>
    <property type="evidence" value="ECO:0007669"/>
    <property type="project" value="InterPro"/>
</dbReference>
<dbReference type="PROSITE" id="PS51736">
    <property type="entry name" value="RECOMBINASES_3"/>
    <property type="match status" value="1"/>
</dbReference>
<accession>A0A1G6H624</accession>
<evidence type="ECO:0000259" key="2">
    <source>
        <dbReference type="PROSITE" id="PS51736"/>
    </source>
</evidence>
<dbReference type="SUPFAM" id="SSF53041">
    <property type="entry name" value="Resolvase-like"/>
    <property type="match status" value="1"/>
</dbReference>
<dbReference type="OrthoDB" id="2731197at2"/>
<dbReference type="Pfam" id="PF00239">
    <property type="entry name" value="Resolvase"/>
    <property type="match status" value="1"/>
</dbReference>
<name>A0A1G6H624_9BACI</name>
<evidence type="ECO:0000313" key="3">
    <source>
        <dbReference type="EMBL" id="SDB89709.1"/>
    </source>
</evidence>
<evidence type="ECO:0000313" key="4">
    <source>
        <dbReference type="Proteomes" id="UP000242949"/>
    </source>
</evidence>
<dbReference type="InterPro" id="IPR036162">
    <property type="entry name" value="Resolvase-like_N_sf"/>
</dbReference>
<dbReference type="PANTHER" id="PTHR30461">
    <property type="entry name" value="DNA-INVERTASE FROM LAMBDOID PROPHAGE"/>
    <property type="match status" value="1"/>
</dbReference>
<dbReference type="EMBL" id="FMYI01000002">
    <property type="protein sequence ID" value="SDB89709.1"/>
    <property type="molecule type" value="Genomic_DNA"/>
</dbReference>
<dbReference type="AlphaFoldDB" id="A0A1G6H624"/>
<dbReference type="RefSeq" id="WP_090793263.1">
    <property type="nucleotide sequence ID" value="NZ_FMYI01000002.1"/>
</dbReference>
<protein>
    <submittedName>
        <fullName evidence="3">Site-specific DNA recombinase</fullName>
    </submittedName>
</protein>
<dbReference type="Proteomes" id="UP000242949">
    <property type="component" value="Unassembled WGS sequence"/>
</dbReference>
<dbReference type="CDD" id="cd00338">
    <property type="entry name" value="Ser_Recombinase"/>
    <property type="match status" value="1"/>
</dbReference>
<dbReference type="GO" id="GO:0000150">
    <property type="term" value="F:DNA strand exchange activity"/>
    <property type="evidence" value="ECO:0007669"/>
    <property type="project" value="InterPro"/>
</dbReference>
<dbReference type="Gene3D" id="3.40.50.1390">
    <property type="entry name" value="Resolvase, N-terminal catalytic domain"/>
    <property type="match status" value="1"/>
</dbReference>
<gene>
    <name evidence="3" type="ORF">SAMN05421734_102283</name>
</gene>
<proteinExistence type="inferred from homology"/>
<dbReference type="SMART" id="SM00857">
    <property type="entry name" value="Resolvase"/>
    <property type="match status" value="1"/>
</dbReference>